<evidence type="ECO:0000256" key="1">
    <source>
        <dbReference type="ARBA" id="ARBA00010282"/>
    </source>
</evidence>
<gene>
    <name evidence="4" type="ORF">Tsubulata_041525</name>
</gene>
<feature type="region of interest" description="Disordered" evidence="2">
    <location>
        <begin position="1"/>
        <end position="41"/>
    </location>
</feature>
<name>A0A9Q0FQ79_9ROSI</name>
<proteinExistence type="inferred from homology"/>
<feature type="compositionally biased region" description="Pro residues" evidence="2">
    <location>
        <begin position="1"/>
        <end position="10"/>
    </location>
</feature>
<reference evidence="4" key="2">
    <citation type="journal article" date="2023" name="Plants (Basel)">
        <title>Annotation of the Turnera subulata (Passifloraceae) Draft Genome Reveals the S-Locus Evolved after the Divergence of Turneroideae from Passifloroideae in a Stepwise Manner.</title>
        <authorList>
            <person name="Henning P.M."/>
            <person name="Roalson E.H."/>
            <person name="Mir W."/>
            <person name="McCubbin A.G."/>
            <person name="Shore J.S."/>
        </authorList>
    </citation>
    <scope>NUCLEOTIDE SEQUENCE</scope>
    <source>
        <strain evidence="4">F60SS</strain>
    </source>
</reference>
<dbReference type="SUPFAM" id="SSF82649">
    <property type="entry name" value="SufE/NifU"/>
    <property type="match status" value="1"/>
</dbReference>
<comment type="caution">
    <text evidence="4">The sequence shown here is derived from an EMBL/GenBank/DDBJ whole genome shotgun (WGS) entry which is preliminary data.</text>
</comment>
<accession>A0A9Q0FQ79</accession>
<keyword evidence="5" id="KW-1185">Reference proteome</keyword>
<evidence type="ECO:0000256" key="2">
    <source>
        <dbReference type="SAM" id="MobiDB-lite"/>
    </source>
</evidence>
<dbReference type="Gene3D" id="3.90.1010.10">
    <property type="match status" value="1"/>
</dbReference>
<evidence type="ECO:0000313" key="4">
    <source>
        <dbReference type="EMBL" id="KAJ4835568.1"/>
    </source>
</evidence>
<reference evidence="4" key="1">
    <citation type="submission" date="2022-02" db="EMBL/GenBank/DDBJ databases">
        <authorList>
            <person name="Henning P.M."/>
            <person name="McCubbin A.G."/>
            <person name="Shore J.S."/>
        </authorList>
    </citation>
    <scope>NUCLEOTIDE SEQUENCE</scope>
    <source>
        <strain evidence="4">F60SS</strain>
        <tissue evidence="4">Leaves</tissue>
    </source>
</reference>
<sequence>MNPPFSPPIPTTTTFTPPASLPSSKHHRLINPNPKLNPPFLKPTKSPSLPCCCIRNKHNNNNTNLNLNLNGNTTTTSSPPPPPPSSPSKLNYYVNDDYYLNDYHNNNNTTTNTGIPDLPVSRLEWLVNEFQSLTEPIDRVRRLLDYAAHLPPFDEAARSPENRVTGCTTQVWIQVEMDGEGRVRFKGDSDSEITKGFVSCLVWLLDGAAPQEVAAVKATDLSAMNVGLYGKEQSRVNTWHNVLVAMQKRTLAAAAAGDVNETKASFADKKQARWQELDANLSLL</sequence>
<dbReference type="AlphaFoldDB" id="A0A9Q0FQ79"/>
<feature type="region of interest" description="Disordered" evidence="2">
    <location>
        <begin position="62"/>
        <end position="89"/>
    </location>
</feature>
<dbReference type="EMBL" id="JAKUCV010004366">
    <property type="protein sequence ID" value="KAJ4835568.1"/>
    <property type="molecule type" value="Genomic_DNA"/>
</dbReference>
<comment type="similarity">
    <text evidence="1">Belongs to the SufE family.</text>
</comment>
<dbReference type="PANTHER" id="PTHR43597:SF5">
    <property type="entry name" value="SUFE-LIKE PROTEIN 2, CHLOROPLASTIC"/>
    <property type="match status" value="1"/>
</dbReference>
<feature type="compositionally biased region" description="Low complexity" evidence="2">
    <location>
        <begin position="62"/>
        <end position="77"/>
    </location>
</feature>
<dbReference type="Proteomes" id="UP001141552">
    <property type="component" value="Unassembled WGS sequence"/>
</dbReference>
<feature type="domain" description="Fe-S metabolism associated" evidence="3">
    <location>
        <begin position="128"/>
        <end position="248"/>
    </location>
</feature>
<feature type="compositionally biased region" description="Low complexity" evidence="2">
    <location>
        <begin position="11"/>
        <end position="23"/>
    </location>
</feature>
<dbReference type="Pfam" id="PF02657">
    <property type="entry name" value="SufE"/>
    <property type="match status" value="1"/>
</dbReference>
<evidence type="ECO:0000259" key="3">
    <source>
        <dbReference type="Pfam" id="PF02657"/>
    </source>
</evidence>
<organism evidence="4 5">
    <name type="scientific">Turnera subulata</name>
    <dbReference type="NCBI Taxonomy" id="218843"/>
    <lineage>
        <taxon>Eukaryota</taxon>
        <taxon>Viridiplantae</taxon>
        <taxon>Streptophyta</taxon>
        <taxon>Embryophyta</taxon>
        <taxon>Tracheophyta</taxon>
        <taxon>Spermatophyta</taxon>
        <taxon>Magnoliopsida</taxon>
        <taxon>eudicotyledons</taxon>
        <taxon>Gunneridae</taxon>
        <taxon>Pentapetalae</taxon>
        <taxon>rosids</taxon>
        <taxon>fabids</taxon>
        <taxon>Malpighiales</taxon>
        <taxon>Passifloraceae</taxon>
        <taxon>Turnera</taxon>
    </lineage>
</organism>
<dbReference type="PANTHER" id="PTHR43597">
    <property type="entry name" value="SULFUR ACCEPTOR PROTEIN CSDE"/>
    <property type="match status" value="1"/>
</dbReference>
<dbReference type="InterPro" id="IPR003808">
    <property type="entry name" value="Fe-S_metab-assoc_dom"/>
</dbReference>
<evidence type="ECO:0000313" key="5">
    <source>
        <dbReference type="Proteomes" id="UP001141552"/>
    </source>
</evidence>
<dbReference type="OrthoDB" id="411584at2759"/>
<protein>
    <recommendedName>
        <fullName evidence="3">Fe-S metabolism associated domain-containing protein</fullName>
    </recommendedName>
</protein>